<dbReference type="PRINTS" id="PR00368">
    <property type="entry name" value="FADPNR"/>
</dbReference>
<evidence type="ECO:0000313" key="10">
    <source>
        <dbReference type="Proteomes" id="UP000660110"/>
    </source>
</evidence>
<dbReference type="EMBL" id="BMEL01000005">
    <property type="protein sequence ID" value="GGF33578.1"/>
    <property type="molecule type" value="Genomic_DNA"/>
</dbReference>
<sequence>MGFWGITKEKGVMNLKIVIIGGDAAGMSAAMQMVRNSEGNEVVTLERGEIYSYGQCGLPYVIGGEVDSTDDLIARTPETFREKYGIDARVLHEVTRVDCDHKIVHGIDHASGEEFEERYDRLLVATGADPIMPPWEGKHLDGIFPLKTIPDAETIIEDLNKDVQDVAIIGGGYIGLEMAENLVNIGKNVRIIDRGAQLAKIFDEEMGELVHQEAKRNGMELSLGDSVEGFEGEGRVECVVTDKGRYPADQVLVAVGVTPNTSFLEDTGIYKSYNDAIQVNGFMETSIMDIYAAGDCATQYHRIKERHDYIPLGTHANKQGQIAGLNIVNEHKSFQGIVGTSILKFFDLTLGRTGISSREAEQEGIPYKTVAIKSTHAAGYYSKEGTMNVKLIYHEKTRTLLGGQIIGKEGVDKRIDVLATALYHQMSVDQLIELDLAYAPPYNSVWDPIQQAARKAK</sequence>
<dbReference type="NCBIfam" id="NF007123">
    <property type="entry name" value="PRK09564.1"/>
    <property type="match status" value="1"/>
</dbReference>
<dbReference type="InterPro" id="IPR016156">
    <property type="entry name" value="FAD/NAD-linked_Rdtase_dimer_sf"/>
</dbReference>
<reference evidence="9" key="1">
    <citation type="journal article" date="2014" name="Int. J. Syst. Evol. Microbiol.">
        <title>Complete genome sequence of Corynebacterium casei LMG S-19264T (=DSM 44701T), isolated from a smear-ripened cheese.</title>
        <authorList>
            <consortium name="US DOE Joint Genome Institute (JGI-PGF)"/>
            <person name="Walter F."/>
            <person name="Albersmeier A."/>
            <person name="Kalinowski J."/>
            <person name="Ruckert C."/>
        </authorList>
    </citation>
    <scope>NUCLEOTIDE SEQUENCE</scope>
    <source>
        <strain evidence="9">CGMCC 1.12153</strain>
    </source>
</reference>
<dbReference type="InterPro" id="IPR036188">
    <property type="entry name" value="FAD/NAD-bd_sf"/>
</dbReference>
<dbReference type="GO" id="GO:0016491">
    <property type="term" value="F:oxidoreductase activity"/>
    <property type="evidence" value="ECO:0007669"/>
    <property type="project" value="UniProtKB-KW"/>
</dbReference>
<dbReference type="Pfam" id="PF07992">
    <property type="entry name" value="Pyr_redox_2"/>
    <property type="match status" value="1"/>
</dbReference>
<dbReference type="InterPro" id="IPR050260">
    <property type="entry name" value="FAD-bd_OxRdtase"/>
</dbReference>
<comment type="similarity">
    <text evidence="2">Belongs to the class-III pyridine nucleotide-disulfide oxidoreductase family.</text>
</comment>
<feature type="domain" description="Pyridine nucleotide-disulphide oxidoreductase dimerisation" evidence="7">
    <location>
        <begin position="343"/>
        <end position="444"/>
    </location>
</feature>
<protein>
    <submittedName>
        <fullName evidence="9">NADH dehydrogenase</fullName>
    </submittedName>
</protein>
<evidence type="ECO:0000313" key="9">
    <source>
        <dbReference type="EMBL" id="GGF33578.1"/>
    </source>
</evidence>
<name>A0A917F0T8_HALAA</name>
<dbReference type="AlphaFoldDB" id="A0A917F0T8"/>
<evidence type="ECO:0000256" key="5">
    <source>
        <dbReference type="ARBA" id="ARBA00023002"/>
    </source>
</evidence>
<reference evidence="9" key="2">
    <citation type="submission" date="2020-09" db="EMBL/GenBank/DDBJ databases">
        <authorList>
            <person name="Sun Q."/>
            <person name="Zhou Y."/>
        </authorList>
    </citation>
    <scope>NUCLEOTIDE SEQUENCE</scope>
    <source>
        <strain evidence="9">CGMCC 1.12153</strain>
    </source>
</reference>
<organism evidence="9 10">
    <name type="scientific">Halobacillus andaensis</name>
    <dbReference type="NCBI Taxonomy" id="1176239"/>
    <lineage>
        <taxon>Bacteria</taxon>
        <taxon>Bacillati</taxon>
        <taxon>Bacillota</taxon>
        <taxon>Bacilli</taxon>
        <taxon>Bacillales</taxon>
        <taxon>Bacillaceae</taxon>
        <taxon>Halobacillus</taxon>
    </lineage>
</organism>
<evidence type="ECO:0000256" key="4">
    <source>
        <dbReference type="ARBA" id="ARBA00022827"/>
    </source>
</evidence>
<dbReference type="Pfam" id="PF02852">
    <property type="entry name" value="Pyr_redox_dim"/>
    <property type="match status" value="1"/>
</dbReference>
<proteinExistence type="inferred from homology"/>
<evidence type="ECO:0000256" key="3">
    <source>
        <dbReference type="ARBA" id="ARBA00022630"/>
    </source>
</evidence>
<gene>
    <name evidence="9" type="ORF">GCM10010954_35940</name>
</gene>
<dbReference type="Gene3D" id="3.50.50.60">
    <property type="entry name" value="FAD/NAD(P)-binding domain"/>
    <property type="match status" value="2"/>
</dbReference>
<comment type="cofactor">
    <cofactor evidence="1">
        <name>FAD</name>
        <dbReference type="ChEBI" id="CHEBI:57692"/>
    </cofactor>
</comment>
<dbReference type="PANTHER" id="PTHR43429">
    <property type="entry name" value="PYRIDINE NUCLEOTIDE-DISULFIDE OXIDOREDUCTASE DOMAIN-CONTAINING"/>
    <property type="match status" value="1"/>
</dbReference>
<keyword evidence="6" id="KW-0676">Redox-active center</keyword>
<dbReference type="InterPro" id="IPR023753">
    <property type="entry name" value="FAD/NAD-binding_dom"/>
</dbReference>
<comment type="caution">
    <text evidence="9">The sequence shown here is derived from an EMBL/GenBank/DDBJ whole genome shotgun (WGS) entry which is preliminary data.</text>
</comment>
<evidence type="ECO:0000256" key="2">
    <source>
        <dbReference type="ARBA" id="ARBA00009130"/>
    </source>
</evidence>
<dbReference type="SUPFAM" id="SSF55424">
    <property type="entry name" value="FAD/NAD-linked reductases, dimerisation (C-terminal) domain"/>
    <property type="match status" value="1"/>
</dbReference>
<dbReference type="PRINTS" id="PR00411">
    <property type="entry name" value="PNDRDTASEI"/>
</dbReference>
<dbReference type="InterPro" id="IPR004099">
    <property type="entry name" value="Pyr_nucl-diS_OxRdtase_dimer"/>
</dbReference>
<dbReference type="PANTHER" id="PTHR43429:SF1">
    <property type="entry name" value="NAD(P)H SULFUR OXIDOREDUCTASE (COA-DEPENDENT)"/>
    <property type="match status" value="1"/>
</dbReference>
<evidence type="ECO:0000256" key="6">
    <source>
        <dbReference type="ARBA" id="ARBA00023284"/>
    </source>
</evidence>
<dbReference type="Proteomes" id="UP000660110">
    <property type="component" value="Unassembled WGS sequence"/>
</dbReference>
<evidence type="ECO:0000256" key="1">
    <source>
        <dbReference type="ARBA" id="ARBA00001974"/>
    </source>
</evidence>
<dbReference type="SUPFAM" id="SSF51905">
    <property type="entry name" value="FAD/NAD(P)-binding domain"/>
    <property type="match status" value="1"/>
</dbReference>
<keyword evidence="4" id="KW-0274">FAD</keyword>
<keyword evidence="10" id="KW-1185">Reference proteome</keyword>
<evidence type="ECO:0000259" key="7">
    <source>
        <dbReference type="Pfam" id="PF02852"/>
    </source>
</evidence>
<keyword evidence="3" id="KW-0285">Flavoprotein</keyword>
<keyword evidence="5" id="KW-0560">Oxidoreductase</keyword>
<feature type="domain" description="FAD/NAD(P)-binding" evidence="8">
    <location>
        <begin position="16"/>
        <end position="319"/>
    </location>
</feature>
<evidence type="ECO:0000259" key="8">
    <source>
        <dbReference type="Pfam" id="PF07992"/>
    </source>
</evidence>
<accession>A0A917F0T8</accession>